<evidence type="ECO:0000313" key="3">
    <source>
        <dbReference type="EMBL" id="CAA9234348.1"/>
    </source>
</evidence>
<dbReference type="Pfam" id="PF01039">
    <property type="entry name" value="Carboxyl_trans"/>
    <property type="match status" value="1"/>
</dbReference>
<keyword evidence="3" id="KW-0808">Transferase</keyword>
<gene>
    <name evidence="3" type="ORF">AVDCRST_MAG20-1396</name>
</gene>
<name>A0A6J4HX78_9ACTN</name>
<sequence>MTAADAGLLSVRATALRAHVPGTVSANVEELGGRPVVLVRIDPTLRRGALDEASGATLAVAARAALEARIPLVGVLASSGADVNDGVAALHGWGTAARAIAACSGVVPILLAVTGATVSGPALLLGMADVVVLTDAASAYVVGPGAVAAFTGEQLTASSLGGPGVHRRSSGVAAAVVTDEAAAVDLLSVVLAHLPQSCDEEPPLWASDDPVDRATPEAGRVVPPTATGSYDVRDVARAVVDDGELLELWGGWAPNLVTAFATLGGRSIGIVANQPLALAGTLDIPASQKGARFVALCDAFNVSVLTLVDTPGFFPGKDLEWRGMIRHGAQLVGAYARATVPRVCVVLRKAYGGAYIVMDSKDMGNDLCLAWPSAEMAVMGAQGAVQILHRREDVETQQRLQAEYEATLLTPWVAAERGLVDAVIDPGDTRREVAAAFDALATKREVLGRRSHDNLPL</sequence>
<dbReference type="InterPro" id="IPR011763">
    <property type="entry name" value="COA_CT_C"/>
</dbReference>
<feature type="domain" description="CoA carboxyltransferase N-terminal" evidence="1">
    <location>
        <begin position="1"/>
        <end position="206"/>
    </location>
</feature>
<dbReference type="InterPro" id="IPR051047">
    <property type="entry name" value="AccD/PCCB"/>
</dbReference>
<proteinExistence type="predicted"/>
<dbReference type="EC" id="6.4.1.2" evidence="3"/>
<dbReference type="EMBL" id="CADCSY010000061">
    <property type="protein sequence ID" value="CAA9234348.1"/>
    <property type="molecule type" value="Genomic_DNA"/>
</dbReference>
<evidence type="ECO:0000259" key="1">
    <source>
        <dbReference type="PROSITE" id="PS50980"/>
    </source>
</evidence>
<dbReference type="SUPFAM" id="SSF52096">
    <property type="entry name" value="ClpP/crotonase"/>
    <property type="match status" value="2"/>
</dbReference>
<dbReference type="PANTHER" id="PTHR43842:SF2">
    <property type="entry name" value="PROPIONYL-COA CARBOXYLASE BETA CHAIN, MITOCHONDRIAL"/>
    <property type="match status" value="1"/>
</dbReference>
<reference evidence="3" key="1">
    <citation type="submission" date="2020-02" db="EMBL/GenBank/DDBJ databases">
        <authorList>
            <person name="Meier V. D."/>
        </authorList>
    </citation>
    <scope>NUCLEOTIDE SEQUENCE</scope>
    <source>
        <strain evidence="3">AVDCRST_MAG20</strain>
    </source>
</reference>
<dbReference type="Gene3D" id="3.90.226.10">
    <property type="entry name" value="2-enoyl-CoA Hydratase, Chain A, domain 1"/>
    <property type="match status" value="2"/>
</dbReference>
<evidence type="ECO:0000259" key="2">
    <source>
        <dbReference type="PROSITE" id="PS50989"/>
    </source>
</evidence>
<accession>A0A6J4HX78</accession>
<dbReference type="InterPro" id="IPR034733">
    <property type="entry name" value="AcCoA_carboxyl_beta"/>
</dbReference>
<organism evidence="3">
    <name type="scientific">uncultured Acidimicrobiales bacterium</name>
    <dbReference type="NCBI Taxonomy" id="310071"/>
    <lineage>
        <taxon>Bacteria</taxon>
        <taxon>Bacillati</taxon>
        <taxon>Actinomycetota</taxon>
        <taxon>Acidimicrobiia</taxon>
        <taxon>Acidimicrobiales</taxon>
        <taxon>environmental samples</taxon>
    </lineage>
</organism>
<protein>
    <submittedName>
        <fullName evidence="3">Acetyl-coenzyme A carboxyl transferase alpha chain / Acetyl-coenzyme A carboxyl transferase beta chain Propionyl-CoA carboxylase beta chain</fullName>
        <ecNumber evidence="3">6.4.1.2</ecNumber>
        <ecNumber evidence="3">6.4.1.3</ecNumber>
    </submittedName>
</protein>
<dbReference type="PANTHER" id="PTHR43842">
    <property type="entry name" value="PROPIONYL-COA CARBOXYLASE BETA CHAIN"/>
    <property type="match status" value="1"/>
</dbReference>
<dbReference type="InterPro" id="IPR011762">
    <property type="entry name" value="COA_CT_N"/>
</dbReference>
<dbReference type="InterPro" id="IPR029045">
    <property type="entry name" value="ClpP/crotonase-like_dom_sf"/>
</dbReference>
<dbReference type="GO" id="GO:0016740">
    <property type="term" value="F:transferase activity"/>
    <property type="evidence" value="ECO:0007669"/>
    <property type="project" value="UniProtKB-KW"/>
</dbReference>
<dbReference type="GO" id="GO:0004658">
    <property type="term" value="F:propionyl-CoA carboxylase activity"/>
    <property type="evidence" value="ECO:0007669"/>
    <property type="project" value="UniProtKB-EC"/>
</dbReference>
<dbReference type="PROSITE" id="PS50980">
    <property type="entry name" value="COA_CT_NTER"/>
    <property type="match status" value="1"/>
</dbReference>
<dbReference type="GO" id="GO:0009317">
    <property type="term" value="C:acetyl-CoA carboxylase complex"/>
    <property type="evidence" value="ECO:0007669"/>
    <property type="project" value="TreeGrafter"/>
</dbReference>
<dbReference type="GO" id="GO:0003989">
    <property type="term" value="F:acetyl-CoA carboxylase activity"/>
    <property type="evidence" value="ECO:0007669"/>
    <property type="project" value="UniProtKB-EC"/>
</dbReference>
<keyword evidence="3" id="KW-0436">Ligase</keyword>
<dbReference type="AlphaFoldDB" id="A0A6J4HX78"/>
<dbReference type="EC" id="6.4.1.3" evidence="3"/>
<dbReference type="PROSITE" id="PS50989">
    <property type="entry name" value="COA_CT_CTER"/>
    <property type="match status" value="1"/>
</dbReference>
<feature type="domain" description="CoA carboxyltransferase C-terminal" evidence="2">
    <location>
        <begin position="206"/>
        <end position="457"/>
    </location>
</feature>